<name>A0A830HQL3_9CHLO</name>
<evidence type="ECO:0000256" key="8">
    <source>
        <dbReference type="ARBA" id="ARBA00047658"/>
    </source>
</evidence>
<comment type="cofactor">
    <cofactor evidence="9">
        <name>Zn(2+)</name>
        <dbReference type="ChEBI" id="CHEBI:29105"/>
    </cofactor>
    <text evidence="9">Binds 1 zinc ion per subunit.</text>
</comment>
<dbReference type="PANTHER" id="PTHR11774">
    <property type="entry name" value="GERANYLGERANYL TRANSFERASE TYPE BETA SUBUNIT"/>
    <property type="match status" value="1"/>
</dbReference>
<gene>
    <name evidence="11" type="ORF">PPROV_000802900</name>
</gene>
<keyword evidence="7 9" id="KW-0862">Zinc</keyword>
<dbReference type="InterPro" id="IPR008930">
    <property type="entry name" value="Terpenoid_cyclase/PrenylTrfase"/>
</dbReference>
<dbReference type="PANTHER" id="PTHR11774:SF11">
    <property type="entry name" value="GERANYLGERANYL TRANSFERASE TYPE-2 SUBUNIT BETA"/>
    <property type="match status" value="1"/>
</dbReference>
<accession>A0A830HQL3</accession>
<keyword evidence="12" id="KW-1185">Reference proteome</keyword>
<reference evidence="11" key="1">
    <citation type="submission" date="2020-10" db="EMBL/GenBank/DDBJ databases">
        <title>Unveiling of a novel bifunctional photoreceptor, Dualchrome1, isolated from a cosmopolitan green alga.</title>
        <authorList>
            <person name="Suzuki S."/>
            <person name="Kawachi M."/>
        </authorList>
    </citation>
    <scope>NUCLEOTIDE SEQUENCE</scope>
    <source>
        <strain evidence="11">NIES 2893</strain>
    </source>
</reference>
<dbReference type="OrthoDB" id="5428259at2759"/>
<evidence type="ECO:0000256" key="1">
    <source>
        <dbReference type="ARBA" id="ARBA00010497"/>
    </source>
</evidence>
<dbReference type="AlphaFoldDB" id="A0A830HQL3"/>
<comment type="function">
    <text evidence="9">Catalyzes the transfer of a geranylgeranyl moiety from geranylgeranyl diphosphate to both cysteines of proteins with the C-terminal sequence -XXCC, -XCXC and -CCXX.</text>
</comment>
<evidence type="ECO:0000313" key="12">
    <source>
        <dbReference type="Proteomes" id="UP000660262"/>
    </source>
</evidence>
<evidence type="ECO:0000256" key="5">
    <source>
        <dbReference type="ARBA" id="ARBA00022723"/>
    </source>
</evidence>
<dbReference type="GO" id="GO:0046872">
    <property type="term" value="F:metal ion binding"/>
    <property type="evidence" value="ECO:0007669"/>
    <property type="project" value="UniProtKB-KW"/>
</dbReference>
<dbReference type="InterPro" id="IPR001330">
    <property type="entry name" value="Prenyltrans"/>
</dbReference>
<dbReference type="Proteomes" id="UP000660262">
    <property type="component" value="Unassembled WGS sequence"/>
</dbReference>
<proteinExistence type="inferred from homology"/>
<keyword evidence="3 9" id="KW-0637">Prenyltransferase</keyword>
<evidence type="ECO:0000256" key="9">
    <source>
        <dbReference type="RuleBase" id="RU365076"/>
    </source>
</evidence>
<protein>
    <recommendedName>
        <fullName evidence="9">Geranylgeranyl transferase type-2 subunit beta</fullName>
        <ecNumber evidence="9">2.5.1.60</ecNumber>
    </recommendedName>
</protein>
<comment type="subunit">
    <text evidence="2">Heterodimer of an alpha and a beta subunit.</text>
</comment>
<dbReference type="GO" id="GO:0005968">
    <property type="term" value="C:Rab-protein geranylgeranyltransferase complex"/>
    <property type="evidence" value="ECO:0007669"/>
    <property type="project" value="UniProtKB-UniRule"/>
</dbReference>
<dbReference type="GO" id="GO:0072657">
    <property type="term" value="P:protein localization to membrane"/>
    <property type="evidence" value="ECO:0007669"/>
    <property type="project" value="UniProtKB-ARBA"/>
</dbReference>
<keyword evidence="5 9" id="KW-0479">Metal-binding</keyword>
<dbReference type="FunFam" id="1.50.10.20:FF:000012">
    <property type="entry name" value="Geranylgeranyl transferase type-2 subunit beta"/>
    <property type="match status" value="1"/>
</dbReference>
<feature type="domain" description="Prenyltransferase alpha-alpha toroid" evidence="10">
    <location>
        <begin position="42"/>
        <end position="346"/>
    </location>
</feature>
<dbReference type="Gene3D" id="1.50.10.20">
    <property type="match status" value="1"/>
</dbReference>
<evidence type="ECO:0000256" key="4">
    <source>
        <dbReference type="ARBA" id="ARBA00022679"/>
    </source>
</evidence>
<evidence type="ECO:0000256" key="3">
    <source>
        <dbReference type="ARBA" id="ARBA00022602"/>
    </source>
</evidence>
<comment type="similarity">
    <text evidence="1 9">Belongs to the protein prenyltransferase subunit beta family.</text>
</comment>
<dbReference type="SUPFAM" id="SSF48239">
    <property type="entry name" value="Terpenoid cyclases/Protein prenyltransferases"/>
    <property type="match status" value="1"/>
</dbReference>
<dbReference type="CDD" id="cd02894">
    <property type="entry name" value="GGTase-II"/>
    <property type="match status" value="1"/>
</dbReference>
<dbReference type="InterPro" id="IPR026873">
    <property type="entry name" value="Ptb1"/>
</dbReference>
<dbReference type="GO" id="GO:0004663">
    <property type="term" value="F:Rab geranylgeranyltransferase activity"/>
    <property type="evidence" value="ECO:0007669"/>
    <property type="project" value="UniProtKB-UniRule"/>
</dbReference>
<organism evidence="11 12">
    <name type="scientific">Pycnococcus provasolii</name>
    <dbReference type="NCBI Taxonomy" id="41880"/>
    <lineage>
        <taxon>Eukaryota</taxon>
        <taxon>Viridiplantae</taxon>
        <taxon>Chlorophyta</taxon>
        <taxon>Pseudoscourfieldiophyceae</taxon>
        <taxon>Pseudoscourfieldiales</taxon>
        <taxon>Pycnococcaceae</taxon>
        <taxon>Pycnococcus</taxon>
    </lineage>
</organism>
<evidence type="ECO:0000259" key="10">
    <source>
        <dbReference type="Pfam" id="PF00432"/>
    </source>
</evidence>
<evidence type="ECO:0000256" key="2">
    <source>
        <dbReference type="ARBA" id="ARBA00011355"/>
    </source>
</evidence>
<dbReference type="EC" id="2.5.1.60" evidence="9"/>
<keyword evidence="6" id="KW-0677">Repeat</keyword>
<dbReference type="Pfam" id="PF00432">
    <property type="entry name" value="Prenyltrans"/>
    <property type="match status" value="1"/>
</dbReference>
<dbReference type="EMBL" id="BNJQ01000024">
    <property type="protein sequence ID" value="GHP09292.1"/>
    <property type="molecule type" value="Genomic_DNA"/>
</dbReference>
<comment type="caution">
    <text evidence="11">The sequence shown here is derived from an EMBL/GenBank/DDBJ whole genome shotgun (WGS) entry which is preliminary data.</text>
</comment>
<keyword evidence="4 9" id="KW-0808">Transferase</keyword>
<evidence type="ECO:0000313" key="11">
    <source>
        <dbReference type="EMBL" id="GHP09292.1"/>
    </source>
</evidence>
<evidence type="ECO:0000256" key="7">
    <source>
        <dbReference type="ARBA" id="ARBA00022833"/>
    </source>
</evidence>
<comment type="catalytic activity">
    <reaction evidence="8 9">
        <text>geranylgeranyl diphosphate + L-cysteinyl-[protein] = S-geranylgeranyl-L-cysteinyl-[protein] + diphosphate</text>
        <dbReference type="Rhea" id="RHEA:21240"/>
        <dbReference type="Rhea" id="RHEA-COMP:10131"/>
        <dbReference type="Rhea" id="RHEA-COMP:11537"/>
        <dbReference type="ChEBI" id="CHEBI:29950"/>
        <dbReference type="ChEBI" id="CHEBI:33019"/>
        <dbReference type="ChEBI" id="CHEBI:57533"/>
        <dbReference type="ChEBI" id="CHEBI:86021"/>
        <dbReference type="EC" id="2.5.1.60"/>
    </reaction>
</comment>
<sequence>MASHQHLPNVVVDDDDDLVLAAAGGIRGGLMGSSQQLGGGLLVDLHASYLATSASVEASTTVFELAAASHLRMSGAYWGLCALSLIRKTNAMDINALVEWVASCQHSDSGGFGADTNHDAHILYTLSAVQILAIVDRMDAIDVKAAADYVAARQCADGSFTGDEWGERDTRFSYCAVSCLALLGRLDAIDVDAATTHVMSCMNFDGGFGCVPGGESHAGQVFTGVGALSIIDPQLRMLSEAQKRTMAAWLAERQTSKGGFNGRPEKLPDVCYSWWVLSALACLGKLHYIDGSKLRAFVLGCQNDERGGISDRPDDEADVYHTFFGIAGLSLLGLDTDVVDAVDARFALPEKVVERILLR</sequence>
<evidence type="ECO:0000256" key="6">
    <source>
        <dbReference type="ARBA" id="ARBA00022737"/>
    </source>
</evidence>
<dbReference type="InterPro" id="IPR045089">
    <property type="entry name" value="PGGT1B-like"/>
</dbReference>